<sequence>MASSPGPSTVTVPSSKHSPRAEGDDIDAPCDSGTESSEYEDQHPLAYGVVLERPNQLPTEEHQQENASTASPKSPETISHLPAPATPGHHNEGAPVTSPQDPNRSHLLSSPGGFDPDSSYFVAASKKKTWEDEIRSNDFTLPPPPGDPSLTVADPNFNIMEPTFPPYTDGVVKARQESERKLAEGMKGLEITGALDDHTKKCEDIVDYIQEEHKAKEAIYQKAQDKWAESKDVHAQLKQLWDAKPNTPSGSYNDAERVLKQRAQRTDGELATLANRLQIRQAEAEGYVTGALEFNKGGIGPTKEEIMAHLAALPPAKPLPMNLKPQNQMSGPDDAGASSLAPGSASLPHMSLNRAPNLKQKHDEMYEQGKAGQRATHRKDSFDEQPQHPSALIPDWFYDLDKSGRVALRSADFEDRYRELLNKMYRLLTEIDDEKHGHGKKKKFDKNWHEADPGWPHPQHQKYGGWFKCRSGPEATKAELNCTQCHRAGGGQAAGDARTSQQQYDDLMKQIKISSERIMEQDKKKVLAKMRVDKLDVEKQADKVKDALKENRDWRAAPSAAAAPAATAAPASKPVFGPELPPGFKRVNQPVDKGDDENISDTEREQLKAQALKTQDWRLYTAMNLPVGKKKL</sequence>
<feature type="compositionally biased region" description="Low complexity" evidence="1">
    <location>
        <begin position="335"/>
        <end position="348"/>
    </location>
</feature>
<feature type="region of interest" description="Disordered" evidence="1">
    <location>
        <begin position="554"/>
        <end position="600"/>
    </location>
</feature>
<feature type="compositionally biased region" description="Low complexity" evidence="1">
    <location>
        <begin position="556"/>
        <end position="572"/>
    </location>
</feature>
<feature type="region of interest" description="Disordered" evidence="1">
    <location>
        <begin position="317"/>
        <end position="351"/>
    </location>
</feature>
<reference evidence="3" key="1">
    <citation type="journal article" date="2013" name="Genome Announc.">
        <title>Draft genome sequence of the ascomycete Phaeoacremonium aleophilum strain UCR-PA7, a causal agent of the esca disease complex in grapevines.</title>
        <authorList>
            <person name="Blanco-Ulate B."/>
            <person name="Rolshausen P."/>
            <person name="Cantu D."/>
        </authorList>
    </citation>
    <scope>NUCLEOTIDE SEQUENCE [LARGE SCALE GENOMIC DNA]</scope>
    <source>
        <strain evidence="3">UCR-PA7</strain>
    </source>
</reference>
<evidence type="ECO:0000256" key="1">
    <source>
        <dbReference type="SAM" id="MobiDB-lite"/>
    </source>
</evidence>
<accession>R8BAQ4</accession>
<feature type="region of interest" description="Disordered" evidence="1">
    <location>
        <begin position="1"/>
        <end position="120"/>
    </location>
</feature>
<dbReference type="HOGENOM" id="CLU_432914_0_0_1"/>
<dbReference type="Proteomes" id="UP000014074">
    <property type="component" value="Unassembled WGS sequence"/>
</dbReference>
<feature type="compositionally biased region" description="Low complexity" evidence="1">
    <location>
        <begin position="1"/>
        <end position="15"/>
    </location>
</feature>
<dbReference type="eggNOG" id="ENOG502RJ9K">
    <property type="taxonomic scope" value="Eukaryota"/>
</dbReference>
<gene>
    <name evidence="2" type="ORF">UCRPA7_8080</name>
</gene>
<protein>
    <submittedName>
        <fullName evidence="2">Uncharacterized protein</fullName>
    </submittedName>
</protein>
<evidence type="ECO:0000313" key="2">
    <source>
        <dbReference type="EMBL" id="EON96362.1"/>
    </source>
</evidence>
<dbReference type="EMBL" id="KB933348">
    <property type="protein sequence ID" value="EON96362.1"/>
    <property type="molecule type" value="Genomic_DNA"/>
</dbReference>
<feature type="region of interest" description="Disordered" evidence="1">
    <location>
        <begin position="366"/>
        <end position="388"/>
    </location>
</feature>
<dbReference type="KEGG" id="tmn:UCRPA7_8080"/>
<dbReference type="AlphaFoldDB" id="R8BAQ4"/>
<dbReference type="RefSeq" id="XP_007918791.1">
    <property type="nucleotide sequence ID" value="XM_007920600.1"/>
</dbReference>
<dbReference type="OrthoDB" id="4749037at2759"/>
<evidence type="ECO:0000313" key="3">
    <source>
        <dbReference type="Proteomes" id="UP000014074"/>
    </source>
</evidence>
<keyword evidence="3" id="KW-1185">Reference proteome</keyword>
<organism evidence="2 3">
    <name type="scientific">Phaeoacremonium minimum (strain UCR-PA7)</name>
    <name type="common">Esca disease fungus</name>
    <name type="synonym">Togninia minima</name>
    <dbReference type="NCBI Taxonomy" id="1286976"/>
    <lineage>
        <taxon>Eukaryota</taxon>
        <taxon>Fungi</taxon>
        <taxon>Dikarya</taxon>
        <taxon>Ascomycota</taxon>
        <taxon>Pezizomycotina</taxon>
        <taxon>Sordariomycetes</taxon>
        <taxon>Sordariomycetidae</taxon>
        <taxon>Togniniales</taxon>
        <taxon>Togniniaceae</taxon>
        <taxon>Phaeoacremonium</taxon>
    </lineage>
</organism>
<proteinExistence type="predicted"/>
<feature type="compositionally biased region" description="Polar residues" evidence="1">
    <location>
        <begin position="97"/>
        <end position="108"/>
    </location>
</feature>
<feature type="compositionally biased region" description="Polar residues" evidence="1">
    <location>
        <begin position="65"/>
        <end position="77"/>
    </location>
</feature>
<dbReference type="GeneID" id="19328899"/>
<name>R8BAQ4_PHAM7</name>